<proteinExistence type="predicted"/>
<feature type="compositionally biased region" description="Gly residues" evidence="1">
    <location>
        <begin position="229"/>
        <end position="241"/>
    </location>
</feature>
<feature type="compositionally biased region" description="Gly residues" evidence="1">
    <location>
        <begin position="650"/>
        <end position="662"/>
    </location>
</feature>
<gene>
    <name evidence="3" type="ORF">JKP88DRAFT_354246</name>
</gene>
<dbReference type="PANTHER" id="PTHR12480">
    <property type="entry name" value="ARGININE DEMETHYLASE AND LYSYL-HYDROXYLASE JMJD"/>
    <property type="match status" value="1"/>
</dbReference>
<organism evidence="3 4">
    <name type="scientific">Tribonema minus</name>
    <dbReference type="NCBI Taxonomy" id="303371"/>
    <lineage>
        <taxon>Eukaryota</taxon>
        <taxon>Sar</taxon>
        <taxon>Stramenopiles</taxon>
        <taxon>Ochrophyta</taxon>
        <taxon>PX clade</taxon>
        <taxon>Xanthophyceae</taxon>
        <taxon>Tribonematales</taxon>
        <taxon>Tribonemataceae</taxon>
        <taxon>Tribonema</taxon>
    </lineage>
</organism>
<feature type="region of interest" description="Disordered" evidence="1">
    <location>
        <begin position="1042"/>
        <end position="1063"/>
    </location>
</feature>
<evidence type="ECO:0000256" key="1">
    <source>
        <dbReference type="SAM" id="MobiDB-lite"/>
    </source>
</evidence>
<dbReference type="Gene3D" id="2.60.120.650">
    <property type="entry name" value="Cupin"/>
    <property type="match status" value="1"/>
</dbReference>
<dbReference type="PANTHER" id="PTHR12480:SF21">
    <property type="entry name" value="JMJC DOMAIN-CONTAINING PROTEIN 8"/>
    <property type="match status" value="1"/>
</dbReference>
<feature type="region of interest" description="Disordered" evidence="1">
    <location>
        <begin position="223"/>
        <end position="246"/>
    </location>
</feature>
<dbReference type="SUPFAM" id="SSF51197">
    <property type="entry name" value="Clavaminate synthase-like"/>
    <property type="match status" value="1"/>
</dbReference>
<evidence type="ECO:0000313" key="4">
    <source>
        <dbReference type="Proteomes" id="UP000664859"/>
    </source>
</evidence>
<name>A0A836CH09_9STRA</name>
<dbReference type="InterPro" id="IPR003347">
    <property type="entry name" value="JmjC_dom"/>
</dbReference>
<feature type="compositionally biased region" description="Low complexity" evidence="1">
    <location>
        <begin position="708"/>
        <end position="727"/>
    </location>
</feature>
<dbReference type="OrthoDB" id="197493at2759"/>
<dbReference type="InterPro" id="IPR050910">
    <property type="entry name" value="JMJD6_ArgDemeth/LysHydrox"/>
</dbReference>
<dbReference type="InterPro" id="IPR041667">
    <property type="entry name" value="Cupin_8"/>
</dbReference>
<feature type="compositionally biased region" description="Gly residues" evidence="1">
    <location>
        <begin position="891"/>
        <end position="901"/>
    </location>
</feature>
<evidence type="ECO:0000313" key="3">
    <source>
        <dbReference type="EMBL" id="KAG5185199.1"/>
    </source>
</evidence>
<feature type="compositionally biased region" description="Low complexity" evidence="1">
    <location>
        <begin position="902"/>
        <end position="921"/>
    </location>
</feature>
<dbReference type="GO" id="GO:0000987">
    <property type="term" value="F:cis-regulatory region sequence-specific DNA binding"/>
    <property type="evidence" value="ECO:0007669"/>
    <property type="project" value="TreeGrafter"/>
</dbReference>
<dbReference type="PROSITE" id="PS51184">
    <property type="entry name" value="JMJC"/>
    <property type="match status" value="1"/>
</dbReference>
<feature type="compositionally biased region" description="Polar residues" evidence="1">
    <location>
        <begin position="524"/>
        <end position="548"/>
    </location>
</feature>
<reference evidence="3" key="1">
    <citation type="submission" date="2021-02" db="EMBL/GenBank/DDBJ databases">
        <title>First Annotated Genome of the Yellow-green Alga Tribonema minus.</title>
        <authorList>
            <person name="Mahan K.M."/>
        </authorList>
    </citation>
    <scope>NUCLEOTIDE SEQUENCE</scope>
    <source>
        <strain evidence="3">UTEX B ZZ1240</strain>
    </source>
</reference>
<dbReference type="AlphaFoldDB" id="A0A836CH09"/>
<protein>
    <recommendedName>
        <fullName evidence="2">JmjC domain-containing protein</fullName>
    </recommendedName>
</protein>
<accession>A0A836CH09</accession>
<feature type="compositionally biased region" description="Basic residues" evidence="1">
    <location>
        <begin position="665"/>
        <end position="674"/>
    </location>
</feature>
<sequence length="1145" mass="116116">MARLGRRILRSCTTHEEPGMVKLGKPPSVHETEAPAALARVTIAGDAWGFAEVTDLEEQPSVATAATAPVRKKHWLAAPGTTRPVRDVPMIDSNELDAFDKVSQMRIDGTPCILVGATGWAGFAEPWLRAGGDGSQELDVDRFYSQLGDADVPVVERNHDFNQPLSRTMKLRDFVHEAWQRDSPGLYLHQWQFPASPALARALTSQPGAHVHSPALGVDLLDHCRHSGKGSGSSGGGGGGRADVQQQQPHALPNPLQYLFMGAASTRTRLHFDDGGLAITIMPIVGKKECWLVHRDDGDKVANGAVDVANGEVDVRAPDLHRFPRFAAARVWHAVLKPGQVLVMPHGTWHACRNATPCLSYTRLHLDEVNLQAFGDALIRGESPEVCDKRLLWNAAEWLISQVDKATKRAHKQAQAAAARRLACADCRTANVQCSHTSNSGQQPQQCITVGSQGGACRVGGGSSCSRSGPADACCCCGRGQHGGSGGAACKGSGGSAASSCGRRPCDDDGSSGAARAGANGDNESNCSDSTSVSARETTTRGSSRNLTGQCGSTGAKMLATVDGDCKAIVLSAAPGEERSGCDDAARSGGSCSRACGSANALLSGSTSAVAGRGGTAGRGGGGRKRALMMLRAHNSTPSGSVERMRGRRSGGGGDASSGGDGMLKKARKSRQRQRQGISCSGSSDFDGVDAGSSDARARAARQKQRWRSSSAGAGDAAAARRSPQSSPERRGGGGMDRAAAAPMSAPHGRGDGGALPHASTSAATHDRHASAGSPGDWEALRSGPAAAAAAKAAVTTAADALLAVSQAASAAEAAAALAAVTAAADVAADAATTAAAASAACSSTANRAAAAAAEKSAAAAFQTLQYAQALRIDAARSGDGSAHLHAASPIGGGGGSGGVRGSSADADAADAESSAETAAGVDNNADRLAAALESASSAAAAAVEAALRIPLPWSVDSDAAQQPAAAAAAAAAAACCDSAADTDDAGYSGKRAAAAAGAQSGGAGDSGNSAAAAAAAECTDIAAAEPDAALGAAAAAARHAAECTRRRHPSAQSPPEDGAFTLKDERVLQDTGEETRRCVAALVAMRHVARHLHKRTSNAASAPAAVAGFRWHELVKDIDSCLNEHARRFRGSGKKLAKKPARLR</sequence>
<dbReference type="GO" id="GO:0005634">
    <property type="term" value="C:nucleus"/>
    <property type="evidence" value="ECO:0007669"/>
    <property type="project" value="TreeGrafter"/>
</dbReference>
<comment type="caution">
    <text evidence="3">The sequence shown here is derived from an EMBL/GenBank/DDBJ whole genome shotgun (WGS) entry which is preliminary data.</text>
</comment>
<feature type="region of interest" description="Disordered" evidence="1">
    <location>
        <begin position="512"/>
        <end position="548"/>
    </location>
</feature>
<feature type="region of interest" description="Disordered" evidence="1">
    <location>
        <begin position="884"/>
        <end position="921"/>
    </location>
</feature>
<feature type="domain" description="JmjC" evidence="2">
    <location>
        <begin position="202"/>
        <end position="382"/>
    </location>
</feature>
<dbReference type="Proteomes" id="UP000664859">
    <property type="component" value="Unassembled WGS sequence"/>
</dbReference>
<evidence type="ECO:0000259" key="2">
    <source>
        <dbReference type="PROSITE" id="PS51184"/>
    </source>
</evidence>
<dbReference type="SMART" id="SM00558">
    <property type="entry name" value="JmjC"/>
    <property type="match status" value="1"/>
</dbReference>
<dbReference type="EMBL" id="JAFCMP010000138">
    <property type="protein sequence ID" value="KAG5185199.1"/>
    <property type="molecule type" value="Genomic_DNA"/>
</dbReference>
<feature type="region of interest" description="Disordered" evidence="1">
    <location>
        <begin position="633"/>
        <end position="781"/>
    </location>
</feature>
<dbReference type="Pfam" id="PF13621">
    <property type="entry name" value="Cupin_8"/>
    <property type="match status" value="1"/>
</dbReference>
<feature type="compositionally biased region" description="Low complexity" evidence="1">
    <location>
        <begin position="512"/>
        <end position="523"/>
    </location>
</feature>
<keyword evidence="4" id="KW-1185">Reference proteome</keyword>